<evidence type="ECO:0000313" key="3">
    <source>
        <dbReference type="Proteomes" id="UP000694005"/>
    </source>
</evidence>
<feature type="domain" description="Reverse transcriptase zinc-binding" evidence="1">
    <location>
        <begin position="2"/>
        <end position="39"/>
    </location>
</feature>
<evidence type="ECO:0000313" key="2">
    <source>
        <dbReference type="EMBL" id="CAG7889441.1"/>
    </source>
</evidence>
<dbReference type="InterPro" id="IPR026960">
    <property type="entry name" value="RVT-Znf"/>
</dbReference>
<protein>
    <recommendedName>
        <fullName evidence="1">Reverse transcriptase zinc-binding domain-containing protein</fullName>
    </recommendedName>
</protein>
<organism evidence="2 3">
    <name type="scientific">Brassica campestris</name>
    <name type="common">Field mustard</name>
    <dbReference type="NCBI Taxonomy" id="3711"/>
    <lineage>
        <taxon>Eukaryota</taxon>
        <taxon>Viridiplantae</taxon>
        <taxon>Streptophyta</taxon>
        <taxon>Embryophyta</taxon>
        <taxon>Tracheophyta</taxon>
        <taxon>Spermatophyta</taxon>
        <taxon>Magnoliopsida</taxon>
        <taxon>eudicotyledons</taxon>
        <taxon>Gunneridae</taxon>
        <taxon>Pentapetalae</taxon>
        <taxon>rosids</taxon>
        <taxon>malvids</taxon>
        <taxon>Brassicales</taxon>
        <taxon>Brassicaceae</taxon>
        <taxon>Brassiceae</taxon>
        <taxon>Brassica</taxon>
    </lineage>
</organism>
<feature type="non-terminal residue" evidence="2">
    <location>
        <position position="178"/>
    </location>
</feature>
<evidence type="ECO:0000259" key="1">
    <source>
        <dbReference type="Pfam" id="PF13966"/>
    </source>
</evidence>
<dbReference type="AlphaFoldDB" id="A0A8D9GYP7"/>
<reference evidence="2 3" key="1">
    <citation type="submission" date="2021-07" db="EMBL/GenBank/DDBJ databases">
        <authorList>
            <consortium name="Genoscope - CEA"/>
            <person name="William W."/>
        </authorList>
    </citation>
    <scope>NUCLEOTIDE SEQUENCE [LARGE SCALE GENOMIC DNA]</scope>
</reference>
<accession>A0A8D9GYP7</accession>
<dbReference type="Gramene" id="A01p35170.2_BraZ1">
    <property type="protein sequence ID" value="A01p35170.2_BraZ1.CDS.1"/>
    <property type="gene ID" value="A01g35170.2_BraZ1"/>
</dbReference>
<name>A0A8D9GYP7_BRACM</name>
<proteinExistence type="predicted"/>
<dbReference type="EMBL" id="LS974617">
    <property type="protein sequence ID" value="CAG7889441.1"/>
    <property type="molecule type" value="Genomic_DNA"/>
</dbReference>
<dbReference type="Pfam" id="PF13966">
    <property type="entry name" value="zf-RVT"/>
    <property type="match status" value="1"/>
</dbReference>
<sequence>MGDNLRKRGMLQNTTCGHCVLTETTEHILFHCSFAKQVWSLIPLTSEFNPDMFSSFTSAVADTSSWICLPPCGIPGDLFSWVCWNLWITRNKLFFKARPAFVQTTATKTLAVAIEWTHAQDPHVATPKNTLIPVRPQLIPVGTVTCNTDANGKKKTSAAGLTWIFDSSPPLITSDCCQ</sequence>
<dbReference type="Proteomes" id="UP000694005">
    <property type="component" value="Chromosome A01"/>
</dbReference>
<gene>
    <name evidence="2" type="ORF">BRAPAZ1V2_A01P35170.2</name>
</gene>